<dbReference type="InterPro" id="IPR002925">
    <property type="entry name" value="Dienelactn_hydro"/>
</dbReference>
<feature type="chain" id="PRO_5042207634" description="Dienelactone hydrolase domain-containing protein" evidence="1">
    <location>
        <begin position="21"/>
        <end position="258"/>
    </location>
</feature>
<protein>
    <recommendedName>
        <fullName evidence="2">Dienelactone hydrolase domain-containing protein</fullName>
    </recommendedName>
</protein>
<dbReference type="Pfam" id="PF01738">
    <property type="entry name" value="DLH"/>
    <property type="match status" value="1"/>
</dbReference>
<dbReference type="InterPro" id="IPR029058">
    <property type="entry name" value="AB_hydrolase_fold"/>
</dbReference>
<name>A0AAD2H3J3_9AGAR</name>
<evidence type="ECO:0000313" key="4">
    <source>
        <dbReference type="Proteomes" id="UP001295794"/>
    </source>
</evidence>
<dbReference type="GO" id="GO:0016787">
    <property type="term" value="F:hydrolase activity"/>
    <property type="evidence" value="ECO:0007669"/>
    <property type="project" value="InterPro"/>
</dbReference>
<reference evidence="3" key="1">
    <citation type="submission" date="2023-11" db="EMBL/GenBank/DDBJ databases">
        <authorList>
            <person name="De Vega J J."/>
            <person name="De Vega J J."/>
        </authorList>
    </citation>
    <scope>NUCLEOTIDE SEQUENCE</scope>
</reference>
<dbReference type="Proteomes" id="UP001295794">
    <property type="component" value="Unassembled WGS sequence"/>
</dbReference>
<dbReference type="SUPFAM" id="SSF53474">
    <property type="entry name" value="alpha/beta-Hydrolases"/>
    <property type="match status" value="1"/>
</dbReference>
<dbReference type="PANTHER" id="PTHR17630:SF44">
    <property type="entry name" value="PROTEIN AIM2"/>
    <property type="match status" value="1"/>
</dbReference>
<evidence type="ECO:0000313" key="3">
    <source>
        <dbReference type="EMBL" id="CAK5268768.1"/>
    </source>
</evidence>
<accession>A0AAD2H3J3</accession>
<evidence type="ECO:0000256" key="1">
    <source>
        <dbReference type="SAM" id="SignalP"/>
    </source>
</evidence>
<comment type="caution">
    <text evidence="3">The sequence shown here is derived from an EMBL/GenBank/DDBJ whole genome shotgun (WGS) entry which is preliminary data.</text>
</comment>
<dbReference type="PANTHER" id="PTHR17630">
    <property type="entry name" value="DIENELACTONE HYDROLASE"/>
    <property type="match status" value="1"/>
</dbReference>
<dbReference type="AlphaFoldDB" id="A0AAD2H3J3"/>
<feature type="signal peptide" evidence="1">
    <location>
        <begin position="1"/>
        <end position="20"/>
    </location>
</feature>
<proteinExistence type="predicted"/>
<feature type="domain" description="Dienelactone hydrolase" evidence="2">
    <location>
        <begin position="54"/>
        <end position="255"/>
    </location>
</feature>
<dbReference type="EMBL" id="CAVNYO010000138">
    <property type="protein sequence ID" value="CAK5268768.1"/>
    <property type="molecule type" value="Genomic_DNA"/>
</dbReference>
<organism evidence="3 4">
    <name type="scientific">Mycena citricolor</name>
    <dbReference type="NCBI Taxonomy" id="2018698"/>
    <lineage>
        <taxon>Eukaryota</taxon>
        <taxon>Fungi</taxon>
        <taxon>Dikarya</taxon>
        <taxon>Basidiomycota</taxon>
        <taxon>Agaricomycotina</taxon>
        <taxon>Agaricomycetes</taxon>
        <taxon>Agaricomycetidae</taxon>
        <taxon>Agaricales</taxon>
        <taxon>Marasmiineae</taxon>
        <taxon>Mycenaceae</taxon>
        <taxon>Mycena</taxon>
    </lineage>
</organism>
<dbReference type="Gene3D" id="3.40.50.1820">
    <property type="entry name" value="alpha/beta hydrolase"/>
    <property type="match status" value="1"/>
</dbReference>
<sequence>MRHFSLLSVLTLFSASAVQGIVVPAVDPANHPHSSATGVKVQGHNETINGVLTYVSKPAHGKFDPKVAVLLLTDVFGIASIDSPLLADQWANAGFQVFVPDYLNGDALPLVGGNLTSWIVNHGEAQTTPPLLAVVDALKKQGIKRIATTGYCFGVGTTAHPSLLEVPNDFDLAKAQSHVPIEINNAELDTGFTPAVGVTVDGLMDDGQYKPGYARKQFNGVGHGFAVRVANLSDPVQVAAKQGAFDTSLAWIQQHLHH</sequence>
<keyword evidence="1" id="KW-0732">Signal</keyword>
<gene>
    <name evidence="3" type="ORF">MYCIT1_LOCUS12052</name>
</gene>
<evidence type="ECO:0000259" key="2">
    <source>
        <dbReference type="Pfam" id="PF01738"/>
    </source>
</evidence>
<keyword evidence="4" id="KW-1185">Reference proteome</keyword>